<evidence type="ECO:0000256" key="1">
    <source>
        <dbReference type="ARBA" id="ARBA00007261"/>
    </source>
</evidence>
<dbReference type="GO" id="GO:0005739">
    <property type="term" value="C:mitochondrion"/>
    <property type="evidence" value="ECO:0007669"/>
    <property type="project" value="TreeGrafter"/>
</dbReference>
<dbReference type="GO" id="GO:0046872">
    <property type="term" value="F:metal ion binding"/>
    <property type="evidence" value="ECO:0007669"/>
    <property type="project" value="UniProtKB-KW"/>
</dbReference>
<feature type="domain" description="Peptidase M16 C-terminal" evidence="9">
    <location>
        <begin position="331"/>
        <end position="509"/>
    </location>
</feature>
<keyword evidence="3" id="KW-0479">Metal-binding</keyword>
<evidence type="ECO:0000259" key="10">
    <source>
        <dbReference type="Pfam" id="PF16187"/>
    </source>
</evidence>
<dbReference type="InterPro" id="IPR054734">
    <property type="entry name" value="PqqF-like_C_4"/>
</dbReference>
<dbReference type="EMBL" id="LAFY01005865">
    <property type="protein sequence ID" value="KJX92136.1"/>
    <property type="molecule type" value="Genomic_DNA"/>
</dbReference>
<dbReference type="PANTHER" id="PTHR43690">
    <property type="entry name" value="NARDILYSIN"/>
    <property type="match status" value="1"/>
</dbReference>
<dbReference type="OrthoDB" id="952271at2759"/>
<proteinExistence type="inferred from homology"/>
<accession>A0A0F4G451</accession>
<dbReference type="InterPro" id="IPR007863">
    <property type="entry name" value="Peptidase_M16_C"/>
</dbReference>
<dbReference type="GO" id="GO:0005829">
    <property type="term" value="C:cytosol"/>
    <property type="evidence" value="ECO:0007669"/>
    <property type="project" value="TreeGrafter"/>
</dbReference>
<dbReference type="Gene3D" id="3.30.830.10">
    <property type="entry name" value="Metalloenzyme, LuxS/M16 peptidase-like"/>
    <property type="match status" value="4"/>
</dbReference>
<feature type="region of interest" description="Disordered" evidence="7">
    <location>
        <begin position="1"/>
        <end position="46"/>
    </location>
</feature>
<evidence type="ECO:0000256" key="7">
    <source>
        <dbReference type="SAM" id="MobiDB-lite"/>
    </source>
</evidence>
<keyword evidence="6" id="KW-0482">Metalloprotease</keyword>
<protein>
    <submittedName>
        <fullName evidence="12">A-pheromone processing metallopeptidase Ste23 like protein</fullName>
    </submittedName>
</protein>
<feature type="domain" description="Peptidase M16 N-terminal" evidence="8">
    <location>
        <begin position="145"/>
        <end position="302"/>
    </location>
</feature>
<evidence type="ECO:0000256" key="6">
    <source>
        <dbReference type="ARBA" id="ARBA00023049"/>
    </source>
</evidence>
<dbReference type="InterPro" id="IPR011249">
    <property type="entry name" value="Metalloenz_LuxS/M16"/>
</dbReference>
<feature type="domain" description="Coenzyme PQQ synthesis protein F-like C-terminal lobe" evidence="11">
    <location>
        <begin position="911"/>
        <end position="1009"/>
    </location>
</feature>
<sequence>MISTWHVPAPSLSSLTKPSLSSSTSRLHRSSIAAARSTHHLPSAPRLGHRCYASTFRSATPLKRSTPIKQPFRFRHQPSLSQVARSSRSLLLHQHFERPRRYATMATSMNSRPEGLERLADSLEKPLLDDRSYRVIKLANQLEALLIHDPDTDKASAAMDVDVGSLADPPEMQGMAHAVEHLLFMGTEKYPGENDYNSYLTKYGGHSNAFTASTSTNYYFELSSSATSNSAASSANNSQASLLSKSGRGPLYGALDRFAQFFLKPLFLEDTLDRELRAVDSENKKNLQSDNWRLMQLERSLCSEQHPYHQFATGNYKLLHDDPIARGVKIREEFVKFYQKNYSANRMRLCVLGKESLDELEGWVVDLFSGVYNQDLPKMRWDDVPAQTEKELCTQIFAKPVMDTRSLTLNFLYPDEQEMYDSRPSHYLSHLIGHEGPGSILTYLNAKGWASSLSAGANTVCPGTAFFSVSLRLTTEGLKNYQEIIKVIFQYIAMLNENPPYEWIVQEQQKLAEVEFRFKQKAPAARTTSHLSGVMQKPLPRDMLLCGESLIRRFNPDGINRGLSYLRPDNFRFTLTSQEFPGDWDQRETWYGTEYKMEKIPRELMDQLIAISRSSASERLSELHLPNKNEFIPQRLDVEKKEITKPALSPKLIRNDTNVRVWYKKDDRFWVPKANVLLTLRSPMVNISPFTSVVLQLYKDLVEDSLIEYAYDAELAGLSYNLGAMSNALEVTVGGYNDKMHVLLEKVLVTMRDIEIKQDRFDIVKERLIRGYKNAEYMEPYRQVAGFNRWLTKERSWASHELLAALPAVTKEDVARLYPQALRQMHIEMIAHGNLYKEDALRMSDLVEATLKPQPHPKSQWATPRNLLFPPGADYRYERKLANPENVNHCIDYMLHFGDSQDRPLRAKVLLLSHILSEPCFDTLRTKEQLGYIVSSGPTLGGNQAGFRILIQSEKDCPYLETRIDAFLTGFEETLSEMSEADFDEHRIGVINSRLEKLKNLDQETGRLWHHITSEVFDFELVYRDVEALEALTKNDLLTFFSSHLHPSSPTRAKTAIHLIASTTPAELAKTISPADLPEKLANKIAELLTQMGAPTDKNALTPYLEKVDIGEGDAVKVMGAVGEYMQKALGMAKEQVDQVSKMGEQALPGLFAGLGIGGEEKKEAVAHMNGNGTTNGVEKKQSKTIVVEDVKAFKASLPLSAAPKPVKDLEEFEDLESKL</sequence>
<gene>
    <name evidence="12" type="ORF">TI39_contig5910g00001</name>
</gene>
<evidence type="ECO:0000256" key="4">
    <source>
        <dbReference type="ARBA" id="ARBA00022801"/>
    </source>
</evidence>
<evidence type="ECO:0000313" key="12">
    <source>
        <dbReference type="EMBL" id="KJX92136.1"/>
    </source>
</evidence>
<keyword evidence="5" id="KW-0862">Zinc</keyword>
<evidence type="ECO:0000256" key="2">
    <source>
        <dbReference type="ARBA" id="ARBA00022670"/>
    </source>
</evidence>
<dbReference type="FunFam" id="3.30.830.10:FF:000004">
    <property type="entry name" value="Putative insulin-degrading enzyme"/>
    <property type="match status" value="1"/>
</dbReference>
<evidence type="ECO:0000313" key="13">
    <source>
        <dbReference type="Proteomes" id="UP000033647"/>
    </source>
</evidence>
<comment type="caution">
    <text evidence="12">The sequence shown here is derived from an EMBL/GenBank/DDBJ whole genome shotgun (WGS) entry which is preliminary data.</text>
</comment>
<feature type="domain" description="Peptidase M16 middle/third" evidence="10">
    <location>
        <begin position="516"/>
        <end position="805"/>
    </location>
</feature>
<dbReference type="STRING" id="1047168.A0A0F4G451"/>
<keyword evidence="4" id="KW-0378">Hydrolase</keyword>
<dbReference type="Pfam" id="PF05193">
    <property type="entry name" value="Peptidase_M16_C"/>
    <property type="match status" value="1"/>
</dbReference>
<evidence type="ECO:0000256" key="3">
    <source>
        <dbReference type="ARBA" id="ARBA00022723"/>
    </source>
</evidence>
<dbReference type="FunFam" id="3.30.830.10:FF:000003">
    <property type="entry name" value="Insulin-degrading enzyme"/>
    <property type="match status" value="1"/>
</dbReference>
<dbReference type="GO" id="GO:0051603">
    <property type="term" value="P:proteolysis involved in protein catabolic process"/>
    <property type="evidence" value="ECO:0007669"/>
    <property type="project" value="TreeGrafter"/>
</dbReference>
<keyword evidence="2" id="KW-0645">Protease</keyword>
<keyword evidence="13" id="KW-1185">Reference proteome</keyword>
<comment type="similarity">
    <text evidence="1">Belongs to the peptidase M16 family.</text>
</comment>
<feature type="compositionally biased region" description="Low complexity" evidence="7">
    <location>
        <begin position="10"/>
        <end position="25"/>
    </location>
</feature>
<dbReference type="Pfam" id="PF16187">
    <property type="entry name" value="Peptidase_M16_M"/>
    <property type="match status" value="1"/>
</dbReference>
<dbReference type="SUPFAM" id="SSF63411">
    <property type="entry name" value="LuxS/MPP-like metallohydrolase"/>
    <property type="match status" value="4"/>
</dbReference>
<dbReference type="InterPro" id="IPR011765">
    <property type="entry name" value="Pept_M16_N"/>
</dbReference>
<dbReference type="AlphaFoldDB" id="A0A0F4G451"/>
<dbReference type="Proteomes" id="UP000033647">
    <property type="component" value="Unassembled WGS sequence"/>
</dbReference>
<dbReference type="Pfam" id="PF22456">
    <property type="entry name" value="PqqF-like_C_4"/>
    <property type="match status" value="1"/>
</dbReference>
<dbReference type="PANTHER" id="PTHR43690:SF18">
    <property type="entry name" value="INSULIN-DEGRADING ENZYME-RELATED"/>
    <property type="match status" value="1"/>
</dbReference>
<reference evidence="12 13" key="1">
    <citation type="submission" date="2015-03" db="EMBL/GenBank/DDBJ databases">
        <title>RNA-seq based gene annotation and comparative genomics of four Zymoseptoria species reveal species-specific pathogenicity related genes and transposable element activity.</title>
        <authorList>
            <person name="Grandaubert J."/>
            <person name="Bhattacharyya A."/>
            <person name="Stukenbrock E.H."/>
        </authorList>
    </citation>
    <scope>NUCLEOTIDE SEQUENCE [LARGE SCALE GENOMIC DNA]</scope>
    <source>
        <strain evidence="12 13">Zb18110</strain>
    </source>
</reference>
<evidence type="ECO:0000256" key="5">
    <source>
        <dbReference type="ARBA" id="ARBA00022833"/>
    </source>
</evidence>
<dbReference type="FunFam" id="3.30.830.10:FF:000005">
    <property type="entry name" value="nardilysin isoform X1"/>
    <property type="match status" value="1"/>
</dbReference>
<organism evidence="12 13">
    <name type="scientific">Zymoseptoria brevis</name>
    <dbReference type="NCBI Taxonomy" id="1047168"/>
    <lineage>
        <taxon>Eukaryota</taxon>
        <taxon>Fungi</taxon>
        <taxon>Dikarya</taxon>
        <taxon>Ascomycota</taxon>
        <taxon>Pezizomycotina</taxon>
        <taxon>Dothideomycetes</taxon>
        <taxon>Dothideomycetidae</taxon>
        <taxon>Mycosphaerellales</taxon>
        <taxon>Mycosphaerellaceae</taxon>
        <taxon>Zymoseptoria</taxon>
    </lineage>
</organism>
<name>A0A0F4G451_9PEZI</name>
<evidence type="ECO:0000259" key="8">
    <source>
        <dbReference type="Pfam" id="PF00675"/>
    </source>
</evidence>
<dbReference type="InterPro" id="IPR050626">
    <property type="entry name" value="Peptidase_M16"/>
</dbReference>
<dbReference type="InterPro" id="IPR032632">
    <property type="entry name" value="Peptidase_M16_M"/>
</dbReference>
<dbReference type="GO" id="GO:0043171">
    <property type="term" value="P:peptide catabolic process"/>
    <property type="evidence" value="ECO:0007669"/>
    <property type="project" value="TreeGrafter"/>
</dbReference>
<dbReference type="GO" id="GO:0004222">
    <property type="term" value="F:metalloendopeptidase activity"/>
    <property type="evidence" value="ECO:0007669"/>
    <property type="project" value="TreeGrafter"/>
</dbReference>
<dbReference type="Pfam" id="PF00675">
    <property type="entry name" value="Peptidase_M16"/>
    <property type="match status" value="1"/>
</dbReference>
<evidence type="ECO:0000259" key="9">
    <source>
        <dbReference type="Pfam" id="PF05193"/>
    </source>
</evidence>
<evidence type="ECO:0000259" key="11">
    <source>
        <dbReference type="Pfam" id="PF22456"/>
    </source>
</evidence>
<dbReference type="MEROPS" id="M16.008"/>